<reference evidence="1" key="1">
    <citation type="submission" date="2022-11" db="EMBL/GenBank/DDBJ databases">
        <title>Dyadobacter pollutisoli sp. nov., isolated from plastic dumped soil.</title>
        <authorList>
            <person name="Kim J.M."/>
            <person name="Kim K.R."/>
            <person name="Lee J.K."/>
            <person name="Hao L."/>
            <person name="Jeon C.O."/>
        </authorList>
    </citation>
    <scope>NUCLEOTIDE SEQUENCE</scope>
    <source>
        <strain evidence="1">U1</strain>
    </source>
</reference>
<accession>A0A9E8NA79</accession>
<dbReference type="Pfam" id="PF22028">
    <property type="entry name" value="DUF6934"/>
    <property type="match status" value="1"/>
</dbReference>
<dbReference type="EMBL" id="CP112998">
    <property type="protein sequence ID" value="WAC12865.1"/>
    <property type="molecule type" value="Genomic_DNA"/>
</dbReference>
<evidence type="ECO:0000313" key="1">
    <source>
        <dbReference type="EMBL" id="WAC12865.1"/>
    </source>
</evidence>
<name>A0A9E8NA79_9BACT</name>
<dbReference type="InterPro" id="IPR053865">
    <property type="entry name" value="DUF6934"/>
</dbReference>
<protein>
    <submittedName>
        <fullName evidence="1">Uncharacterized protein</fullName>
    </submittedName>
</protein>
<sequence length="146" mass="17150">MNQTHYSFQYAREEKLYEFHSQGKRGVIKKVVQFKLIHSNVFNLGFGDFSDELGLIDDTVVTDNGDMEMIFATVIAIIQQFLLSFPDAGIFLTGSTNSRTRLSQIIINMNLEDLQEDFEIYGFRNERWERFRKNIRYESFLVSKLL</sequence>
<dbReference type="RefSeq" id="WP_244823562.1">
    <property type="nucleotide sequence ID" value="NZ_CP112998.1"/>
</dbReference>
<evidence type="ECO:0000313" key="2">
    <source>
        <dbReference type="Proteomes" id="UP001164653"/>
    </source>
</evidence>
<organism evidence="1 2">
    <name type="scientific">Dyadobacter pollutisoli</name>
    <dbReference type="NCBI Taxonomy" id="2910158"/>
    <lineage>
        <taxon>Bacteria</taxon>
        <taxon>Pseudomonadati</taxon>
        <taxon>Bacteroidota</taxon>
        <taxon>Cytophagia</taxon>
        <taxon>Cytophagales</taxon>
        <taxon>Spirosomataceae</taxon>
        <taxon>Dyadobacter</taxon>
    </lineage>
</organism>
<dbReference type="Proteomes" id="UP001164653">
    <property type="component" value="Chromosome"/>
</dbReference>
<gene>
    <name evidence="1" type="ORF">ON006_02640</name>
</gene>
<dbReference type="AlphaFoldDB" id="A0A9E8NA79"/>
<keyword evidence="2" id="KW-1185">Reference proteome</keyword>
<proteinExistence type="predicted"/>
<dbReference type="KEGG" id="dpf:ON006_02640"/>